<sequence length="204" mass="24287">MKKFWGLRPYMEVSDFISSVKPKQLLSSEFNDILSKCEDVREYLYLANLAFELEDGENRQKIIKTILKRALQVSQDPWGYFYIARSTYEILNDKKLAKKIIVKQIKRFKINDYFLLCKQNILSKKQIKTAIKSALCSGMKRQRFVNLLDRLSEIDKYSLVCRKFYKTAKKLQIDNDAYDEECLKKEEIVQQRLDQIRNKNTKTK</sequence>
<dbReference type="EMBL" id="CP000792">
    <property type="protein sequence ID" value="EAT98916.3"/>
    <property type="molecule type" value="Genomic_DNA"/>
</dbReference>
<dbReference type="AlphaFoldDB" id="A0A158SUG7"/>
<reference evidence="2" key="1">
    <citation type="submission" date="2007-10" db="EMBL/GenBank/DDBJ databases">
        <title>Genome sequence of Campylobacter concisus 13826 isolated from human feces.</title>
        <authorList>
            <person name="Fouts D.E."/>
            <person name="Mongodin E.F."/>
            <person name="Puiu D."/>
            <person name="Sebastian Y."/>
            <person name="Miller W.G."/>
            <person name="Mandrell R.E."/>
            <person name="On S."/>
            <person name="Nelson K.E."/>
        </authorList>
    </citation>
    <scope>NUCLEOTIDE SEQUENCE [LARGE SCALE GENOMIC DNA]</scope>
    <source>
        <strain evidence="2">13826</strain>
    </source>
</reference>
<accession>A0A158SUG7</accession>
<dbReference type="Proteomes" id="UP000001121">
    <property type="component" value="Chromosome"/>
</dbReference>
<name>A0A158SUG7_CAMC1</name>
<organism evidence="1 2">
    <name type="scientific">Campylobacter concisus (strain 13826)</name>
    <dbReference type="NCBI Taxonomy" id="360104"/>
    <lineage>
        <taxon>Bacteria</taxon>
        <taxon>Pseudomonadati</taxon>
        <taxon>Campylobacterota</taxon>
        <taxon>Epsilonproteobacteria</taxon>
        <taxon>Campylobacterales</taxon>
        <taxon>Campylobacteraceae</taxon>
        <taxon>Campylobacter</taxon>
    </lineage>
</organism>
<evidence type="ECO:0000313" key="1">
    <source>
        <dbReference type="EMBL" id="EAT98916.3"/>
    </source>
</evidence>
<dbReference type="STRING" id="360104.CCC13826_0812"/>
<proteinExistence type="predicted"/>
<dbReference type="KEGG" id="cco:CCC13826_0812"/>
<protein>
    <submittedName>
        <fullName evidence="1">Uncharacterized protein</fullName>
    </submittedName>
</protein>
<gene>
    <name evidence="1" type="ORF">CCC13826_0812</name>
</gene>
<dbReference type="RefSeq" id="WP_048809751.1">
    <property type="nucleotide sequence ID" value="NC_009802.2"/>
</dbReference>
<evidence type="ECO:0000313" key="2">
    <source>
        <dbReference type="Proteomes" id="UP000001121"/>
    </source>
</evidence>
<dbReference type="OrthoDB" id="9913875at2"/>